<dbReference type="Proteomes" id="UP001501407">
    <property type="component" value="Unassembled WGS sequence"/>
</dbReference>
<feature type="region of interest" description="Disordered" evidence="1">
    <location>
        <begin position="250"/>
        <end position="287"/>
    </location>
</feature>
<evidence type="ECO:0000256" key="1">
    <source>
        <dbReference type="SAM" id="MobiDB-lite"/>
    </source>
</evidence>
<dbReference type="Pfam" id="PF02720">
    <property type="entry name" value="DUF222"/>
    <property type="match status" value="1"/>
</dbReference>
<name>A0ABP9MCQ6_9MICO</name>
<dbReference type="SMART" id="SM00507">
    <property type="entry name" value="HNHc"/>
    <property type="match status" value="1"/>
</dbReference>
<dbReference type="RefSeq" id="WP_194414296.1">
    <property type="nucleotide sequence ID" value="NZ_BAABKZ010000002.1"/>
</dbReference>
<accession>A0ABP9MCQ6</accession>
<dbReference type="EMBL" id="BAABKZ010000002">
    <property type="protein sequence ID" value="GAA5094717.1"/>
    <property type="molecule type" value="Genomic_DNA"/>
</dbReference>
<feature type="domain" description="HNH nuclease" evidence="2">
    <location>
        <begin position="382"/>
        <end position="434"/>
    </location>
</feature>
<comment type="caution">
    <text evidence="3">The sequence shown here is derived from an EMBL/GenBank/DDBJ whole genome shotgun (WGS) entry which is preliminary data.</text>
</comment>
<evidence type="ECO:0000313" key="4">
    <source>
        <dbReference type="Proteomes" id="UP001501407"/>
    </source>
</evidence>
<organism evidence="3 4">
    <name type="scientific">Microbacterium yannicii</name>
    <dbReference type="NCBI Taxonomy" id="671622"/>
    <lineage>
        <taxon>Bacteria</taxon>
        <taxon>Bacillati</taxon>
        <taxon>Actinomycetota</taxon>
        <taxon>Actinomycetes</taxon>
        <taxon>Micrococcales</taxon>
        <taxon>Microbacteriaceae</taxon>
        <taxon>Microbacterium</taxon>
    </lineage>
</organism>
<protein>
    <recommendedName>
        <fullName evidence="2">HNH nuclease domain-containing protein</fullName>
    </recommendedName>
</protein>
<dbReference type="InterPro" id="IPR003870">
    <property type="entry name" value="DUF222"/>
</dbReference>
<dbReference type="Gene3D" id="1.10.30.50">
    <property type="match status" value="1"/>
</dbReference>
<proteinExistence type="predicted"/>
<dbReference type="InterPro" id="IPR003615">
    <property type="entry name" value="HNH_nuc"/>
</dbReference>
<evidence type="ECO:0000259" key="2">
    <source>
        <dbReference type="SMART" id="SM00507"/>
    </source>
</evidence>
<evidence type="ECO:0000313" key="3">
    <source>
        <dbReference type="EMBL" id="GAA5094717.1"/>
    </source>
</evidence>
<gene>
    <name evidence="3" type="ORF">GCM10025760_26190</name>
</gene>
<reference evidence="4" key="1">
    <citation type="journal article" date="2019" name="Int. J. Syst. Evol. Microbiol.">
        <title>The Global Catalogue of Microorganisms (GCM) 10K type strain sequencing project: providing services to taxonomists for standard genome sequencing and annotation.</title>
        <authorList>
            <consortium name="The Broad Institute Genomics Platform"/>
            <consortium name="The Broad Institute Genome Sequencing Center for Infectious Disease"/>
            <person name="Wu L."/>
            <person name="Ma J."/>
        </authorList>
    </citation>
    <scope>NUCLEOTIDE SEQUENCE [LARGE SCALE GENOMIC DNA]</scope>
    <source>
        <strain evidence="4">JCM 18959</strain>
    </source>
</reference>
<keyword evidence="4" id="KW-1185">Reference proteome</keyword>
<dbReference type="CDD" id="cd00085">
    <property type="entry name" value="HNHc"/>
    <property type="match status" value="1"/>
</dbReference>
<sequence>MTNLADAPTELGDALAKVTAAAVVEGGLRGLDDAGVLGALAVAGRIRRGAEAVMVEAVAVLVDRDRDVRHADRITTRYGCRTTNELVQRATRVSGRTASDMLAAAGAVQQAVALSTGELLPPPFPGLRAALAAGQVGIDGIVAVTGAFRGCHTGRAEMLAADTELAAAACGEGVDAAPPASADELRALALVWAAYLDQDGAEPEDTRALRKRGITVGRRGDDGLVPLRGLLLPDVAAQLQLGFDSILNPRTDGAPAPGPCFTASDDQDDEAPPDPSEPVASAADQRSHTQKLHDAFAVLLTAAAASGELPTLGGAAPTLVVSVRAEDLATGHGHAHLPGDDQPVPLAVARHIACTGAIQRVLLDNTGRIVSITTLDRVFHHHQRKAITLRDGGCLIPGCHVPPQWCEIHHVHEHSRGGPTHTDNGVLLCWFHHRTLDTGGWHIRMINGIPHVKGPYWWDPHVKWRPATKSPTRKRDLIAQRN</sequence>